<gene>
    <name evidence="2" type="ORF">LSH36_127g14024</name>
</gene>
<sequence>MRTSLRRSHNTRKSPATTGLQYRVKTAGNGRIVTARNCQPLSALDSWTTIAHNSQTAAQYTAIDLRIYRRRPVIVTSQLLARTQFAIIPETGYRQMPPSEGPENCPDTQSMMDILLDKRGAIRGHHTRNFVTFCNQSPLFRIAKMRHTIINQDPILDHPLHIIAHVRGSYLYRELSGSNTRRSAKSCKQTIGSTSAHGERART</sequence>
<dbReference type="EMBL" id="JAODUP010000127">
    <property type="protein sequence ID" value="KAK2160785.1"/>
    <property type="molecule type" value="Genomic_DNA"/>
</dbReference>
<comment type="caution">
    <text evidence="2">The sequence shown here is derived from an EMBL/GenBank/DDBJ whole genome shotgun (WGS) entry which is preliminary data.</text>
</comment>
<accession>A0AAD9JYX1</accession>
<proteinExistence type="predicted"/>
<name>A0AAD9JYX1_9ANNE</name>
<dbReference type="AlphaFoldDB" id="A0AAD9JYX1"/>
<keyword evidence="3" id="KW-1185">Reference proteome</keyword>
<evidence type="ECO:0000313" key="3">
    <source>
        <dbReference type="Proteomes" id="UP001208570"/>
    </source>
</evidence>
<feature type="compositionally biased region" description="Polar residues" evidence="1">
    <location>
        <begin position="182"/>
        <end position="196"/>
    </location>
</feature>
<reference evidence="2" key="1">
    <citation type="journal article" date="2023" name="Mol. Biol. Evol.">
        <title>Third-Generation Sequencing Reveals the Adaptive Role of the Epigenome in Three Deep-Sea Polychaetes.</title>
        <authorList>
            <person name="Perez M."/>
            <person name="Aroh O."/>
            <person name="Sun Y."/>
            <person name="Lan Y."/>
            <person name="Juniper S.K."/>
            <person name="Young C.R."/>
            <person name="Angers B."/>
            <person name="Qian P.Y."/>
        </authorList>
    </citation>
    <scope>NUCLEOTIDE SEQUENCE</scope>
    <source>
        <strain evidence="2">P08H-3</strain>
    </source>
</reference>
<organism evidence="2 3">
    <name type="scientific">Paralvinella palmiformis</name>
    <dbReference type="NCBI Taxonomy" id="53620"/>
    <lineage>
        <taxon>Eukaryota</taxon>
        <taxon>Metazoa</taxon>
        <taxon>Spiralia</taxon>
        <taxon>Lophotrochozoa</taxon>
        <taxon>Annelida</taxon>
        <taxon>Polychaeta</taxon>
        <taxon>Sedentaria</taxon>
        <taxon>Canalipalpata</taxon>
        <taxon>Terebellida</taxon>
        <taxon>Terebelliformia</taxon>
        <taxon>Alvinellidae</taxon>
        <taxon>Paralvinella</taxon>
    </lineage>
</organism>
<evidence type="ECO:0000313" key="2">
    <source>
        <dbReference type="EMBL" id="KAK2160785.1"/>
    </source>
</evidence>
<dbReference type="Proteomes" id="UP001208570">
    <property type="component" value="Unassembled WGS sequence"/>
</dbReference>
<protein>
    <submittedName>
        <fullName evidence="2">Uncharacterized protein</fullName>
    </submittedName>
</protein>
<evidence type="ECO:0000256" key="1">
    <source>
        <dbReference type="SAM" id="MobiDB-lite"/>
    </source>
</evidence>
<feature type="region of interest" description="Disordered" evidence="1">
    <location>
        <begin position="182"/>
        <end position="203"/>
    </location>
</feature>